<organism evidence="5 6">
    <name type="scientific">Chitinophaga defluvii</name>
    <dbReference type="NCBI Taxonomy" id="3163343"/>
    <lineage>
        <taxon>Bacteria</taxon>
        <taxon>Pseudomonadati</taxon>
        <taxon>Bacteroidota</taxon>
        <taxon>Chitinophagia</taxon>
        <taxon>Chitinophagales</taxon>
        <taxon>Chitinophagaceae</taxon>
        <taxon>Chitinophaga</taxon>
    </lineage>
</organism>
<comment type="subcellular location">
    <subcellularLocation>
        <location evidence="1">Membrane</location>
    </subcellularLocation>
</comment>
<name>A0ABV2T4I0_9BACT</name>
<proteinExistence type="predicted"/>
<dbReference type="Pfam" id="PF01103">
    <property type="entry name" value="Omp85"/>
    <property type="match status" value="1"/>
</dbReference>
<evidence type="ECO:0000259" key="4">
    <source>
        <dbReference type="Pfam" id="PF01103"/>
    </source>
</evidence>
<evidence type="ECO:0000256" key="1">
    <source>
        <dbReference type="ARBA" id="ARBA00004370"/>
    </source>
</evidence>
<feature type="signal peptide" evidence="3">
    <location>
        <begin position="1"/>
        <end position="20"/>
    </location>
</feature>
<evidence type="ECO:0000313" key="6">
    <source>
        <dbReference type="Proteomes" id="UP001549749"/>
    </source>
</evidence>
<dbReference type="Proteomes" id="UP001549749">
    <property type="component" value="Unassembled WGS sequence"/>
</dbReference>
<dbReference type="Gene3D" id="2.40.160.50">
    <property type="entry name" value="membrane protein fhac: a member of the omp85/tpsb transporter family"/>
    <property type="match status" value="1"/>
</dbReference>
<reference evidence="5 6" key="1">
    <citation type="submission" date="2024-06" db="EMBL/GenBank/DDBJ databases">
        <title>Chitinophaga defluvii sp. nov., isolated from municipal sewage.</title>
        <authorList>
            <person name="Zhang L."/>
        </authorList>
    </citation>
    <scope>NUCLEOTIDE SEQUENCE [LARGE SCALE GENOMIC DNA]</scope>
    <source>
        <strain evidence="5 6">H8</strain>
    </source>
</reference>
<dbReference type="EMBL" id="JBEXAC010000001">
    <property type="protein sequence ID" value="MET6997250.1"/>
    <property type="molecule type" value="Genomic_DNA"/>
</dbReference>
<keyword evidence="3" id="KW-0732">Signal</keyword>
<comment type="caution">
    <text evidence="5">The sequence shown here is derived from an EMBL/GenBank/DDBJ whole genome shotgun (WGS) entry which is preliminary data.</text>
</comment>
<evidence type="ECO:0000256" key="2">
    <source>
        <dbReference type="ARBA" id="ARBA00023136"/>
    </source>
</evidence>
<gene>
    <name evidence="5" type="ORF">ABR189_07705</name>
</gene>
<feature type="domain" description="Bacterial surface antigen (D15)" evidence="4">
    <location>
        <begin position="92"/>
        <end position="379"/>
    </location>
</feature>
<accession>A0ABV2T4I0</accession>
<dbReference type="RefSeq" id="WP_354659889.1">
    <property type="nucleotide sequence ID" value="NZ_JBEXAC010000001.1"/>
</dbReference>
<protein>
    <submittedName>
        <fullName evidence="5">BamA/TamA family outer membrane protein</fullName>
    </submittedName>
</protein>
<evidence type="ECO:0000256" key="3">
    <source>
        <dbReference type="SAM" id="SignalP"/>
    </source>
</evidence>
<sequence length="379" mass="43489">MLRTIRLTLVLLITVLSVHAQDTILPRKSSFLPLPVLGYSPEKGLEVGAAMLYSFYTNKKAPDLITRNSTINLIPSITTKNQYKIDLKADIWTKDNTWHYRGELRYHNYPVYFYGIGDSTHYDDRTLVGNTRFKMQLEGEKRISGHFYAGASIMYQYNEFSAKENKGIYPGISLTDKAGGHVTFIGVTGIFDNRDNQNYTTRGTWLKLNVAHAPAFISTTPLWKVEAQGKQFFTLSEKSTLGFNGYLNSIQGKNKPFYLLPEMGNDMIMRGYYTGRYREQNYLALQTEYRYLVDPKIRVKIWFVDTSPKFALAAFAGTGTVFSNRNLDLTRLKPNYGLGIRYFYDEASRLTIRIDYGWGEKRPGEKRQSGFYLSLAEAF</sequence>
<keyword evidence="2" id="KW-0472">Membrane</keyword>
<feature type="chain" id="PRO_5045886390" evidence="3">
    <location>
        <begin position="21"/>
        <end position="379"/>
    </location>
</feature>
<dbReference type="InterPro" id="IPR000184">
    <property type="entry name" value="Bac_surfAg_D15"/>
</dbReference>
<keyword evidence="6" id="KW-1185">Reference proteome</keyword>
<evidence type="ECO:0000313" key="5">
    <source>
        <dbReference type="EMBL" id="MET6997250.1"/>
    </source>
</evidence>